<sequence length="429" mass="48755">MKFRLLLLLLLSVISASASAGELSFSGELVYDAAFQVDDSEIQKQQLLSINDVDYYFNGGASVSARVNLNYDIDNRLHRDYDSVFTYSDASKPYYFDNGWADLRELYVDIPLNGHFLRLGKQHVAWGATDGLRVLDIVNPVDYKEFVLAPFEESRIPTWMINYSHRFDQYTAQLLIIPDQTLSFVPNGAFMPTSPLVSPTINHSRAATFENEHPDELRGETDVALRIGRSFSGHDVNLVIARQTDKDYVYRREVTSEGVTYRPYAPRSNIYGASYSTAMGDYVLRSELAYSTDKAYFTQSNDGNGIELARTANYGVALDWYGASDSVITFQLFQDIILESANNLYQDKTETTWSLNLSKDLLNQRYVVEAMIMQNLNRQDGFTSFNIRHNFSDSVTLKAGFDYFFGDTDGLFGQFSDKDRLTFAAHYTF</sequence>
<dbReference type="OrthoDB" id="9769143at2"/>
<feature type="chain" id="PRO_5012042744" description="Porin" evidence="1">
    <location>
        <begin position="21"/>
        <end position="429"/>
    </location>
</feature>
<feature type="signal peptide" evidence="1">
    <location>
        <begin position="1"/>
        <end position="20"/>
    </location>
</feature>
<reference evidence="3" key="1">
    <citation type="submission" date="2017-09" db="EMBL/GenBank/DDBJ databases">
        <authorList>
            <person name="Cho G.-S."/>
            <person name="Oguntoyinbo F.A."/>
            <person name="Cnockaert M."/>
            <person name="Kabisch J."/>
            <person name="Neve H."/>
            <person name="Bockelmann W."/>
            <person name="Wenning M."/>
            <person name="Franz C.M."/>
            <person name="Vandamme P."/>
        </authorList>
    </citation>
    <scope>NUCLEOTIDE SEQUENCE [LARGE SCALE GENOMIC DNA]</scope>
    <source>
        <strain evidence="3">MBT G8648</strain>
    </source>
</reference>
<organism evidence="2 3">
    <name type="scientific">Vreelandella nigrificans</name>
    <dbReference type="NCBI Taxonomy" id="2042704"/>
    <lineage>
        <taxon>Bacteria</taxon>
        <taxon>Pseudomonadati</taxon>
        <taxon>Pseudomonadota</taxon>
        <taxon>Gammaproteobacteria</taxon>
        <taxon>Oceanospirillales</taxon>
        <taxon>Halomonadaceae</taxon>
        <taxon>Vreelandella</taxon>
    </lineage>
</organism>
<dbReference type="RefSeq" id="WP_096651476.1">
    <property type="nucleotide sequence ID" value="NZ_NWUX01000007.1"/>
</dbReference>
<proteinExistence type="predicted"/>
<comment type="caution">
    <text evidence="2">The sequence shown here is derived from an EMBL/GenBank/DDBJ whole genome shotgun (WGS) entry which is preliminary data.</text>
</comment>
<dbReference type="EMBL" id="NWUX01000007">
    <property type="protein sequence ID" value="PCF95779.1"/>
    <property type="molecule type" value="Genomic_DNA"/>
</dbReference>
<dbReference type="AlphaFoldDB" id="A0A2A4HN30"/>
<evidence type="ECO:0000313" key="3">
    <source>
        <dbReference type="Proteomes" id="UP000218677"/>
    </source>
</evidence>
<evidence type="ECO:0000256" key="1">
    <source>
        <dbReference type="SAM" id="SignalP"/>
    </source>
</evidence>
<protein>
    <recommendedName>
        <fullName evidence="4">Porin</fullName>
    </recommendedName>
</protein>
<gene>
    <name evidence="2" type="ORF">CPA45_10365</name>
</gene>
<evidence type="ECO:0000313" key="2">
    <source>
        <dbReference type="EMBL" id="PCF95779.1"/>
    </source>
</evidence>
<keyword evidence="1" id="KW-0732">Signal</keyword>
<name>A0A2A4HN30_9GAMM</name>
<dbReference type="Proteomes" id="UP000218677">
    <property type="component" value="Unassembled WGS sequence"/>
</dbReference>
<keyword evidence="3" id="KW-1185">Reference proteome</keyword>
<evidence type="ECO:0008006" key="4">
    <source>
        <dbReference type="Google" id="ProtNLM"/>
    </source>
</evidence>
<accession>A0A2A4HN30</accession>